<evidence type="ECO:0000313" key="1">
    <source>
        <dbReference type="EMBL" id="MBB5070430.1"/>
    </source>
</evidence>
<keyword evidence="2" id="KW-1185">Reference proteome</keyword>
<evidence type="ECO:0000313" key="2">
    <source>
        <dbReference type="Proteomes" id="UP000580474"/>
    </source>
</evidence>
<proteinExistence type="predicted"/>
<sequence length="94" mass="10118">MAVDALVEAADGVYGVMDALREVGDVRDIDSPAAAFGEHARLAAVTAEFCDRWHDGVKNLTRDGEGIAYALDTAAQEYLDSDEAARKAIEQYGR</sequence>
<dbReference type="AlphaFoldDB" id="A0A840NET1"/>
<dbReference type="RefSeq" id="WP_343071457.1">
    <property type="nucleotide sequence ID" value="NZ_JACHIV010000001.1"/>
</dbReference>
<dbReference type="Proteomes" id="UP000580474">
    <property type="component" value="Unassembled WGS sequence"/>
</dbReference>
<evidence type="ECO:0008006" key="3">
    <source>
        <dbReference type="Google" id="ProtNLM"/>
    </source>
</evidence>
<accession>A0A840NET1</accession>
<organism evidence="1 2">
    <name type="scientific">Saccharopolyspora gloriosae</name>
    <dbReference type="NCBI Taxonomy" id="455344"/>
    <lineage>
        <taxon>Bacteria</taxon>
        <taxon>Bacillati</taxon>
        <taxon>Actinomycetota</taxon>
        <taxon>Actinomycetes</taxon>
        <taxon>Pseudonocardiales</taxon>
        <taxon>Pseudonocardiaceae</taxon>
        <taxon>Saccharopolyspora</taxon>
    </lineage>
</organism>
<name>A0A840NET1_9PSEU</name>
<gene>
    <name evidence="1" type="ORF">BJ969_003518</name>
</gene>
<reference evidence="1 2" key="1">
    <citation type="submission" date="2020-08" db="EMBL/GenBank/DDBJ databases">
        <title>Sequencing the genomes of 1000 actinobacteria strains.</title>
        <authorList>
            <person name="Klenk H.-P."/>
        </authorList>
    </citation>
    <scope>NUCLEOTIDE SEQUENCE [LARGE SCALE GENOMIC DNA]</scope>
    <source>
        <strain evidence="1 2">DSM 45582</strain>
    </source>
</reference>
<dbReference type="EMBL" id="JACHIV010000001">
    <property type="protein sequence ID" value="MBB5070430.1"/>
    <property type="molecule type" value="Genomic_DNA"/>
</dbReference>
<protein>
    <recommendedName>
        <fullName evidence="3">Excreted virulence factor EspC (Type VII ESX diderm)</fullName>
    </recommendedName>
</protein>
<comment type="caution">
    <text evidence="1">The sequence shown here is derived from an EMBL/GenBank/DDBJ whole genome shotgun (WGS) entry which is preliminary data.</text>
</comment>